<dbReference type="Proteomes" id="UP000315112">
    <property type="component" value="Unassembled WGS sequence"/>
</dbReference>
<reference evidence="4" key="2">
    <citation type="submission" date="2019-07" db="EMBL/GenBank/DDBJ databases">
        <authorList>
            <person name="Whitman W."/>
            <person name="Huntemann M."/>
            <person name="Clum A."/>
            <person name="Pillay M."/>
            <person name="Palaniappan K."/>
            <person name="Varghese N."/>
            <person name="Mikhailova N."/>
            <person name="Stamatis D."/>
            <person name="Reddy T."/>
            <person name="Daum C."/>
            <person name="Shapiro N."/>
            <person name="Ivanova N."/>
            <person name="Kyrpides N."/>
            <person name="Woyke T."/>
        </authorList>
    </citation>
    <scope>NUCLEOTIDE SEQUENCE</scope>
    <source>
        <strain evidence="4">CGMCC 1.10685</strain>
    </source>
</reference>
<dbReference type="Proteomes" id="UP000437862">
    <property type="component" value="Chromosome"/>
</dbReference>
<accession>A0A562Q394</accession>
<dbReference type="InterPro" id="IPR043605">
    <property type="entry name" value="DUF883_C"/>
</dbReference>
<feature type="region of interest" description="Disordered" evidence="1">
    <location>
        <begin position="1"/>
        <end position="29"/>
    </location>
</feature>
<reference evidence="3 6" key="3">
    <citation type="submission" date="2019-12" db="EMBL/GenBank/DDBJ databases">
        <title>Draft Genome Sequences of Six Type Strains of the Genus Massilia.</title>
        <authorList>
            <person name="Miess H."/>
            <person name="Frediansyah A."/>
            <person name="Goeker M."/>
            <person name="Gross H."/>
        </authorList>
    </citation>
    <scope>NUCLEOTIDE SEQUENCE [LARGE SCALE GENOMIC DNA]</scope>
    <source>
        <strain evidence="3 6">DSM 26639</strain>
    </source>
</reference>
<dbReference type="EMBL" id="CP046904">
    <property type="protein sequence ID" value="QGZ41230.1"/>
    <property type="molecule type" value="Genomic_DNA"/>
</dbReference>
<keyword evidence="6" id="KW-1185">Reference proteome</keyword>
<evidence type="ECO:0000313" key="6">
    <source>
        <dbReference type="Proteomes" id="UP000437862"/>
    </source>
</evidence>
<proteinExistence type="predicted"/>
<feature type="compositionally biased region" description="Low complexity" evidence="1">
    <location>
        <begin position="1"/>
        <end position="17"/>
    </location>
</feature>
<dbReference type="EMBL" id="VLKW01000001">
    <property type="protein sequence ID" value="TWI51164.1"/>
    <property type="molecule type" value="Genomic_DNA"/>
</dbReference>
<evidence type="ECO:0000256" key="1">
    <source>
        <dbReference type="SAM" id="MobiDB-lite"/>
    </source>
</evidence>
<name>A0A562Q394_9BURK</name>
<organism evidence="4 5">
    <name type="scientific">Pseudoduganella flava</name>
    <dbReference type="NCBI Taxonomy" id="871742"/>
    <lineage>
        <taxon>Bacteria</taxon>
        <taxon>Pseudomonadati</taxon>
        <taxon>Pseudomonadota</taxon>
        <taxon>Betaproteobacteria</taxon>
        <taxon>Burkholderiales</taxon>
        <taxon>Oxalobacteraceae</taxon>
        <taxon>Telluria group</taxon>
        <taxon>Pseudoduganella</taxon>
    </lineage>
</organism>
<feature type="domain" description="DUF883" evidence="2">
    <location>
        <begin position="95"/>
        <end position="123"/>
    </location>
</feature>
<dbReference type="RefSeq" id="WP_145872619.1">
    <property type="nucleotide sequence ID" value="NZ_CP046904.1"/>
</dbReference>
<dbReference type="AlphaFoldDB" id="A0A562Q394"/>
<reference evidence="4 5" key="1">
    <citation type="journal article" date="2015" name="Stand. Genomic Sci.">
        <title>Genomic Encyclopedia of Bacterial and Archaeal Type Strains, Phase III: the genomes of soil and plant-associated and newly described type strains.</title>
        <authorList>
            <person name="Whitman W.B."/>
            <person name="Woyke T."/>
            <person name="Klenk H.P."/>
            <person name="Zhou Y."/>
            <person name="Lilburn T.G."/>
            <person name="Beck B.J."/>
            <person name="De Vos P."/>
            <person name="Vandamme P."/>
            <person name="Eisen J.A."/>
            <person name="Garrity G."/>
            <person name="Hugenholtz P."/>
            <person name="Kyrpides N.C."/>
        </authorList>
    </citation>
    <scope>NUCLEOTIDE SEQUENCE [LARGE SCALE GENOMIC DNA]</scope>
    <source>
        <strain evidence="4 5">CGMCC 1.10685</strain>
    </source>
</reference>
<dbReference type="PANTHER" id="PTHR35893:SF3">
    <property type="entry name" value="INNER MEMBRANE PROTEIN"/>
    <property type="match status" value="1"/>
</dbReference>
<gene>
    <name evidence="3" type="ORF">GO485_20645</name>
    <name evidence="4" type="ORF">IP92_00147</name>
</gene>
<evidence type="ECO:0000259" key="2">
    <source>
        <dbReference type="Pfam" id="PF19029"/>
    </source>
</evidence>
<dbReference type="Pfam" id="PF19029">
    <property type="entry name" value="DUF883_C"/>
    <property type="match status" value="1"/>
</dbReference>
<evidence type="ECO:0000313" key="5">
    <source>
        <dbReference type="Proteomes" id="UP000315112"/>
    </source>
</evidence>
<protein>
    <submittedName>
        <fullName evidence="3">DUF883 family protein</fullName>
    </submittedName>
    <submittedName>
        <fullName evidence="4">ElaB/YqjD/DUF883 family membrane-anchored ribosome-binding protein</fullName>
    </submittedName>
</protein>
<sequence length="124" mass="12951">MDQTTSNSTGGNSVGNGKTYEAGSDNTGARERLMGDLKNAIGEAEQWLRGAANAGTEELGEVKSKFQDTLRTAKGDLLKLEDSAVAKAKLAAQSADTYVHDNPWKSVVIGAVVGLLAGVIISRD</sequence>
<dbReference type="GO" id="GO:0043022">
    <property type="term" value="F:ribosome binding"/>
    <property type="evidence" value="ECO:0007669"/>
    <property type="project" value="InterPro"/>
</dbReference>
<evidence type="ECO:0000313" key="3">
    <source>
        <dbReference type="EMBL" id="QGZ41230.1"/>
    </source>
</evidence>
<dbReference type="PANTHER" id="PTHR35893">
    <property type="entry name" value="INNER MEMBRANE PROTEIN-RELATED"/>
    <property type="match status" value="1"/>
</dbReference>
<evidence type="ECO:0000313" key="4">
    <source>
        <dbReference type="EMBL" id="TWI51164.1"/>
    </source>
</evidence>
<dbReference type="InterPro" id="IPR010279">
    <property type="entry name" value="YqjD/ElaB"/>
</dbReference>
<dbReference type="OrthoDB" id="9181874at2"/>